<dbReference type="EMBL" id="VXLC01000058">
    <property type="protein sequence ID" value="KAA8877191.1"/>
    <property type="molecule type" value="Genomic_DNA"/>
</dbReference>
<feature type="signal peptide" evidence="1">
    <location>
        <begin position="1"/>
        <end position="23"/>
    </location>
</feature>
<evidence type="ECO:0000256" key="1">
    <source>
        <dbReference type="SAM" id="SignalP"/>
    </source>
</evidence>
<dbReference type="InterPro" id="IPR000871">
    <property type="entry name" value="Beta-lactam_class-A"/>
</dbReference>
<dbReference type="AlphaFoldDB" id="A0A5N0DNC0"/>
<dbReference type="InterPro" id="IPR045155">
    <property type="entry name" value="Beta-lactam_cat"/>
</dbReference>
<protein>
    <submittedName>
        <fullName evidence="3">Serine hydrolase</fullName>
    </submittedName>
</protein>
<sequence length="342" mass="36682">MFRKLATLVAAALPVLASGSNHAAAEEMCASIPAASVTSVDGWLGRIHDDRDNIAIAVDDGTGNTVERRVDDQQPVASAVKVVPLAAYARAVAAGTLDPQQRVPVTEWERWYLPGADGGAHENARTRLPGDTVTLDEMVSAMIRESDNAVPDYLRDRLGDGALIAAAEAGGWHDYQPPSVLGSMLRLLDPNVTDDWAAARHYAEDPGYRTAIQTGSAPSYGVQASWADTTWTASARQLTNIHRSIATGSFGPGADIARRHLEWQSPPEASDGIGFKGGSLPGVLADAIYVRHADGRVATAVLLNRHMPEPAWRDAMESFSQQKLLLQAMTDPEMMRRLACVV</sequence>
<dbReference type="GO" id="GO:0030655">
    <property type="term" value="P:beta-lactam antibiotic catabolic process"/>
    <property type="evidence" value="ECO:0007669"/>
    <property type="project" value="InterPro"/>
</dbReference>
<evidence type="ECO:0000259" key="2">
    <source>
        <dbReference type="Pfam" id="PF13354"/>
    </source>
</evidence>
<dbReference type="PANTHER" id="PTHR35333">
    <property type="entry name" value="BETA-LACTAMASE"/>
    <property type="match status" value="1"/>
</dbReference>
<dbReference type="GO" id="GO:0008800">
    <property type="term" value="F:beta-lactamase activity"/>
    <property type="evidence" value="ECO:0007669"/>
    <property type="project" value="InterPro"/>
</dbReference>
<keyword evidence="4" id="KW-1185">Reference proteome</keyword>
<dbReference type="SUPFAM" id="SSF56601">
    <property type="entry name" value="beta-lactamase/transpeptidase-like"/>
    <property type="match status" value="1"/>
</dbReference>
<accession>A0A5N0DNC0</accession>
<gene>
    <name evidence="3" type="ORF">F3087_45605</name>
</gene>
<dbReference type="Gene3D" id="3.40.710.10">
    <property type="entry name" value="DD-peptidase/beta-lactamase superfamily"/>
    <property type="match status" value="1"/>
</dbReference>
<reference evidence="3 4" key="1">
    <citation type="submission" date="2019-09" db="EMBL/GenBank/DDBJ databases">
        <authorList>
            <person name="Wang X."/>
        </authorList>
    </citation>
    <scope>NUCLEOTIDE SEQUENCE [LARGE SCALE GENOMIC DNA]</scope>
    <source>
        <strain evidence="3 4">CICC 11023</strain>
    </source>
</reference>
<feature type="chain" id="PRO_5039716463" evidence="1">
    <location>
        <begin position="24"/>
        <end position="342"/>
    </location>
</feature>
<dbReference type="OrthoDB" id="503335at2"/>
<dbReference type="InterPro" id="IPR012338">
    <property type="entry name" value="Beta-lactam/transpept-like"/>
</dbReference>
<evidence type="ECO:0000313" key="3">
    <source>
        <dbReference type="EMBL" id="KAA8877191.1"/>
    </source>
</evidence>
<name>A0A5N0DNC0_9NOCA</name>
<dbReference type="RefSeq" id="WP_150408462.1">
    <property type="nucleotide sequence ID" value="NZ_VXLC01000058.1"/>
</dbReference>
<keyword evidence="3" id="KW-0378">Hydrolase</keyword>
<dbReference type="PANTHER" id="PTHR35333:SF3">
    <property type="entry name" value="BETA-LACTAMASE-TYPE TRANSPEPTIDASE FOLD CONTAINING PROTEIN"/>
    <property type="match status" value="1"/>
</dbReference>
<comment type="caution">
    <text evidence="3">The sequence shown here is derived from an EMBL/GenBank/DDBJ whole genome shotgun (WGS) entry which is preliminary data.</text>
</comment>
<dbReference type="GO" id="GO:0046677">
    <property type="term" value="P:response to antibiotic"/>
    <property type="evidence" value="ECO:0007669"/>
    <property type="project" value="InterPro"/>
</dbReference>
<keyword evidence="1" id="KW-0732">Signal</keyword>
<dbReference type="Pfam" id="PF13354">
    <property type="entry name" value="Beta-lactamase2"/>
    <property type="match status" value="1"/>
</dbReference>
<organism evidence="3 4">
    <name type="scientific">Nocardia colli</name>
    <dbReference type="NCBI Taxonomy" id="2545717"/>
    <lineage>
        <taxon>Bacteria</taxon>
        <taxon>Bacillati</taxon>
        <taxon>Actinomycetota</taxon>
        <taxon>Actinomycetes</taxon>
        <taxon>Mycobacteriales</taxon>
        <taxon>Nocardiaceae</taxon>
        <taxon>Nocardia</taxon>
    </lineage>
</organism>
<evidence type="ECO:0000313" key="4">
    <source>
        <dbReference type="Proteomes" id="UP000323876"/>
    </source>
</evidence>
<feature type="domain" description="Beta-lactamase class A catalytic" evidence="2">
    <location>
        <begin position="58"/>
        <end position="302"/>
    </location>
</feature>
<proteinExistence type="predicted"/>
<dbReference type="Proteomes" id="UP000323876">
    <property type="component" value="Unassembled WGS sequence"/>
</dbReference>